<dbReference type="Proteomes" id="UP001143856">
    <property type="component" value="Unassembled WGS sequence"/>
</dbReference>
<evidence type="ECO:0000313" key="2">
    <source>
        <dbReference type="Proteomes" id="UP001143856"/>
    </source>
</evidence>
<proteinExistence type="predicted"/>
<name>A0ACC1NSY3_9PEZI</name>
<keyword evidence="2" id="KW-1185">Reference proteome</keyword>
<protein>
    <submittedName>
        <fullName evidence="1">Uncharacterized protein</fullName>
    </submittedName>
</protein>
<comment type="caution">
    <text evidence="1">The sequence shown here is derived from an EMBL/GenBank/DDBJ whole genome shotgun (WGS) entry which is preliminary data.</text>
</comment>
<dbReference type="EMBL" id="JAPDGR010001555">
    <property type="protein sequence ID" value="KAJ2981519.1"/>
    <property type="molecule type" value="Genomic_DNA"/>
</dbReference>
<reference evidence="1" key="1">
    <citation type="submission" date="2022-10" db="EMBL/GenBank/DDBJ databases">
        <title>Genome Sequence of Xylaria curta.</title>
        <authorList>
            <person name="Buettner E."/>
        </authorList>
    </citation>
    <scope>NUCLEOTIDE SEQUENCE</scope>
    <source>
        <strain evidence="1">Babe10</strain>
    </source>
</reference>
<gene>
    <name evidence="1" type="ORF">NUW58_g6668</name>
</gene>
<organism evidence="1 2">
    <name type="scientific">Xylaria curta</name>
    <dbReference type="NCBI Taxonomy" id="42375"/>
    <lineage>
        <taxon>Eukaryota</taxon>
        <taxon>Fungi</taxon>
        <taxon>Dikarya</taxon>
        <taxon>Ascomycota</taxon>
        <taxon>Pezizomycotina</taxon>
        <taxon>Sordariomycetes</taxon>
        <taxon>Xylariomycetidae</taxon>
        <taxon>Xylariales</taxon>
        <taxon>Xylariaceae</taxon>
        <taxon>Xylaria</taxon>
    </lineage>
</organism>
<accession>A0ACC1NSY3</accession>
<evidence type="ECO:0000313" key="1">
    <source>
        <dbReference type="EMBL" id="KAJ2981519.1"/>
    </source>
</evidence>
<sequence>MVTPDGRFITADETQNIDLFWAVRGGEAINTLRRNMKLSGDQISIIAANPLALDTLRDQLRNPSKGDVVYLLSLLSSSKAIRELYPSSDFTMKLLLQMSLGILDEIYKLEQFTPLIDVVVDGLPDTDIWAAVLDLTVIQKLKTPPASLLPSNLETPSKTNSGRLDDDAKVEDIELELFFEVRSHVFRWVDGFWEKYFNPGSWLQEQKDMYARMFSEHGDNGWKFPEKRDEEDVWKWLVGLEKRYLTGATNKLSNTTTAHQLGAGGQMDVYFRLGDPGSQYDVLVAGGLGKPHSLGGFKSSLLQLTRLVRGIFKEQPTRRFVHAFLLRSAEMELWVFDRSGLYSSGEFNIILHPDKFASAFVRYATMDDNALGRDIFIKDSHQVTLHDANSTTGEETTLTLTAEPFVRQNAIVCRGTTCYKTNDNNMYVAKFAWAPHKQMLELDLLKHAKDKGCPTGGIEIPSASPF</sequence>